<feature type="domain" description="Poly A polymerase head" evidence="12">
    <location>
        <begin position="26"/>
        <end position="142"/>
    </location>
</feature>
<comment type="similarity">
    <text evidence="2 11">Belongs to the tRNA nucleotidyltransferase/poly(A) polymerase family.</text>
</comment>
<dbReference type="Pfam" id="PF01743">
    <property type="entry name" value="PolyA_pol"/>
    <property type="match status" value="1"/>
</dbReference>
<dbReference type="SUPFAM" id="SSF81891">
    <property type="entry name" value="Poly A polymerase C-terminal region-like"/>
    <property type="match status" value="1"/>
</dbReference>
<dbReference type="InterPro" id="IPR006674">
    <property type="entry name" value="HD_domain"/>
</dbReference>
<dbReference type="Pfam" id="PF01966">
    <property type="entry name" value="HD"/>
    <property type="match status" value="1"/>
</dbReference>
<evidence type="ECO:0000256" key="10">
    <source>
        <dbReference type="ARBA" id="ARBA00022884"/>
    </source>
</evidence>
<evidence type="ECO:0000256" key="3">
    <source>
        <dbReference type="ARBA" id="ARBA00022555"/>
    </source>
</evidence>
<keyword evidence="3" id="KW-0820">tRNA-binding</keyword>
<dbReference type="GO" id="GO:0046872">
    <property type="term" value="F:metal ion binding"/>
    <property type="evidence" value="ECO:0007669"/>
    <property type="project" value="UniProtKB-KW"/>
</dbReference>
<protein>
    <submittedName>
        <fullName evidence="15">tRNA nucleotidyltransferase/poly(A) polymerase</fullName>
    </submittedName>
</protein>
<evidence type="ECO:0000256" key="4">
    <source>
        <dbReference type="ARBA" id="ARBA00022679"/>
    </source>
</evidence>
<keyword evidence="8" id="KW-0547">Nucleotide-binding</keyword>
<evidence type="ECO:0000313" key="16">
    <source>
        <dbReference type="Proteomes" id="UP000055060"/>
    </source>
</evidence>
<dbReference type="Gene3D" id="3.30.460.10">
    <property type="entry name" value="Beta Polymerase, domain 2"/>
    <property type="match status" value="1"/>
</dbReference>
<evidence type="ECO:0000259" key="12">
    <source>
        <dbReference type="Pfam" id="PF01743"/>
    </source>
</evidence>
<sequence length="504" mass="56696">MTPSAAIDPLELLDQIRPHLQAGQQVYLVGGAVRDLLRQKKVHDLDFAVSGDVRRLARRVANALGGAFYVMDAAHESMRVILTTQSSERIFLDFTALRGQDLQADLRLRDFTINAIAIDLSAGNQIVDPLGGAVDLRERKLRVCALDSFQSDPVRVLRAVRLSLEMDLHMLPETLQLARNAAVELDRVSVERQRDELFRMLEGTRPESALRLMQVLGVLDYLLPDLKEMQGVTQSAPHTLDVWEHTLKVLDWLGRLMGVLIGDYIEDSASDLALGMAVLRLGRYRQQFVEHFKERLVPDRSLRGSVMLAALYHDAGKPAARSVEPDGRIRFLRHEKISARLAQACGERMALSSAEIDRLSKIILGHMRIHLLSKGQQEISRRATYRFFRDTGPAGVDICLLSMADTLATYGVTLDADVWKRELDTCRTLLEAWWERPQEIVRPPRLVNGNEIMVHFHVTAGPQVGQLLEAIREAQAEGKITDREAAFAFAEQWLKASPEQEGDR</sequence>
<evidence type="ECO:0000256" key="11">
    <source>
        <dbReference type="RuleBase" id="RU003953"/>
    </source>
</evidence>
<dbReference type="GO" id="GO:0000049">
    <property type="term" value="F:tRNA binding"/>
    <property type="evidence" value="ECO:0007669"/>
    <property type="project" value="UniProtKB-KW"/>
</dbReference>
<dbReference type="Gene3D" id="1.10.3090.10">
    <property type="entry name" value="cca-adding enzyme, domain 2"/>
    <property type="match status" value="1"/>
</dbReference>
<evidence type="ECO:0000259" key="13">
    <source>
        <dbReference type="Pfam" id="PF01966"/>
    </source>
</evidence>
<keyword evidence="9" id="KW-0460">Magnesium</keyword>
<evidence type="ECO:0000256" key="1">
    <source>
        <dbReference type="ARBA" id="ARBA00001946"/>
    </source>
</evidence>
<accession>A0A0S7B9M1</accession>
<feature type="domain" description="HD" evidence="13">
    <location>
        <begin position="306"/>
        <end position="373"/>
    </location>
</feature>
<dbReference type="InterPro" id="IPR032828">
    <property type="entry name" value="PolyA_RNA-bd"/>
</dbReference>
<evidence type="ECO:0000256" key="5">
    <source>
        <dbReference type="ARBA" id="ARBA00022694"/>
    </source>
</evidence>
<keyword evidence="6" id="KW-0548">Nucleotidyltransferase</keyword>
<dbReference type="InterPro" id="IPR043519">
    <property type="entry name" value="NT_sf"/>
</dbReference>
<keyword evidence="4 11" id="KW-0808">Transferase</keyword>
<dbReference type="AlphaFoldDB" id="A0A0S7B9M1"/>
<keyword evidence="7" id="KW-0479">Metal-binding</keyword>
<feature type="domain" description="tRNA nucleotidyltransferase/poly(A) polymerase RNA and SrmB- binding" evidence="14">
    <location>
        <begin position="169"/>
        <end position="228"/>
    </location>
</feature>
<keyword evidence="10 11" id="KW-0694">RNA-binding</keyword>
<dbReference type="Proteomes" id="UP000055060">
    <property type="component" value="Unassembled WGS sequence"/>
</dbReference>
<reference evidence="15" key="1">
    <citation type="submission" date="2015-07" db="EMBL/GenBank/DDBJ databases">
        <title>Draft Genome Sequences of Anaerolinea thermolimosa IMO-1, Bellilinea caldifistulae GOMI-1, Leptolinea tardivitalis YMTK-2, Levilinea saccharolytica KIBI-1,Longilinea arvoryzae KOME-1, Previously Described as Members of the Anaerolineaceae (Chloroflexi).</title>
        <authorList>
            <person name="Sekiguchi Y."/>
            <person name="Ohashi A."/>
            <person name="Matsuura N."/>
            <person name="Tourlousse M.D."/>
        </authorList>
    </citation>
    <scope>NUCLEOTIDE SEQUENCE [LARGE SCALE GENOMIC DNA]</scope>
    <source>
        <strain evidence="15">KOME-1</strain>
    </source>
</reference>
<gene>
    <name evidence="15" type="ORF">LARV_01970</name>
</gene>
<dbReference type="Gene3D" id="1.10.246.80">
    <property type="match status" value="1"/>
</dbReference>
<dbReference type="InterPro" id="IPR002646">
    <property type="entry name" value="PolA_pol_head_dom"/>
</dbReference>
<organism evidence="15">
    <name type="scientific">Longilinea arvoryzae</name>
    <dbReference type="NCBI Taxonomy" id="360412"/>
    <lineage>
        <taxon>Bacteria</taxon>
        <taxon>Bacillati</taxon>
        <taxon>Chloroflexota</taxon>
        <taxon>Anaerolineae</taxon>
        <taxon>Anaerolineales</taxon>
        <taxon>Anaerolineaceae</taxon>
        <taxon>Longilinea</taxon>
    </lineage>
</organism>
<proteinExistence type="inferred from homology"/>
<evidence type="ECO:0000313" key="15">
    <source>
        <dbReference type="EMBL" id="GAP14204.1"/>
    </source>
</evidence>
<dbReference type="EMBL" id="DF967972">
    <property type="protein sequence ID" value="GAP14204.1"/>
    <property type="molecule type" value="Genomic_DNA"/>
</dbReference>
<name>A0A0S7B9M1_9CHLR</name>
<dbReference type="GO" id="GO:0000166">
    <property type="term" value="F:nucleotide binding"/>
    <property type="evidence" value="ECO:0007669"/>
    <property type="project" value="UniProtKB-KW"/>
</dbReference>
<evidence type="ECO:0000256" key="7">
    <source>
        <dbReference type="ARBA" id="ARBA00022723"/>
    </source>
</evidence>
<evidence type="ECO:0000256" key="8">
    <source>
        <dbReference type="ARBA" id="ARBA00022741"/>
    </source>
</evidence>
<dbReference type="STRING" id="360412.LARV_01970"/>
<keyword evidence="16" id="KW-1185">Reference proteome</keyword>
<evidence type="ECO:0000259" key="14">
    <source>
        <dbReference type="Pfam" id="PF12627"/>
    </source>
</evidence>
<dbReference type="PANTHER" id="PTHR47545:SF2">
    <property type="entry name" value="CC-ADDING TRNA NUCLEOTIDYLTRANSFERASE"/>
    <property type="match status" value="1"/>
</dbReference>
<comment type="cofactor">
    <cofactor evidence="1">
        <name>Mg(2+)</name>
        <dbReference type="ChEBI" id="CHEBI:18420"/>
    </cofactor>
</comment>
<dbReference type="GO" id="GO:0016779">
    <property type="term" value="F:nucleotidyltransferase activity"/>
    <property type="evidence" value="ECO:0007669"/>
    <property type="project" value="UniProtKB-KW"/>
</dbReference>
<evidence type="ECO:0000256" key="6">
    <source>
        <dbReference type="ARBA" id="ARBA00022695"/>
    </source>
</evidence>
<evidence type="ECO:0000256" key="9">
    <source>
        <dbReference type="ARBA" id="ARBA00022842"/>
    </source>
</evidence>
<dbReference type="InterPro" id="IPR050124">
    <property type="entry name" value="tRNA_CCA-adding_enzyme"/>
</dbReference>
<dbReference type="SUPFAM" id="SSF81301">
    <property type="entry name" value="Nucleotidyltransferase"/>
    <property type="match status" value="1"/>
</dbReference>
<dbReference type="GO" id="GO:0008033">
    <property type="term" value="P:tRNA processing"/>
    <property type="evidence" value="ECO:0007669"/>
    <property type="project" value="UniProtKB-KW"/>
</dbReference>
<keyword evidence="5" id="KW-0819">tRNA processing</keyword>
<dbReference type="PANTHER" id="PTHR47545">
    <property type="entry name" value="MULTIFUNCTIONAL CCA PROTEIN"/>
    <property type="match status" value="1"/>
</dbReference>
<dbReference type="RefSeq" id="WP_236709951.1">
    <property type="nucleotide sequence ID" value="NZ_DF967972.1"/>
</dbReference>
<dbReference type="Pfam" id="PF12627">
    <property type="entry name" value="PolyA_pol_RNAbd"/>
    <property type="match status" value="1"/>
</dbReference>
<evidence type="ECO:0000256" key="2">
    <source>
        <dbReference type="ARBA" id="ARBA00007265"/>
    </source>
</evidence>